<reference evidence="1 2" key="1">
    <citation type="submission" date="2019-05" db="EMBL/GenBank/DDBJ databases">
        <title>We sequenced the genome of Paenibacillus hemerocallicola KCTC 33185 for further insight into its adaptation and study the phylogeny of Paenibacillus.</title>
        <authorList>
            <person name="Narsing Rao M.P."/>
        </authorList>
    </citation>
    <scope>NUCLEOTIDE SEQUENCE [LARGE SCALE GENOMIC DNA]</scope>
    <source>
        <strain evidence="1 2">KCTC 33185</strain>
    </source>
</reference>
<dbReference type="Proteomes" id="UP000307943">
    <property type="component" value="Unassembled WGS sequence"/>
</dbReference>
<dbReference type="EMBL" id="VDCQ01000038">
    <property type="protein sequence ID" value="TNJ63730.1"/>
    <property type="molecule type" value="Genomic_DNA"/>
</dbReference>
<keyword evidence="2" id="KW-1185">Reference proteome</keyword>
<evidence type="ECO:0000313" key="2">
    <source>
        <dbReference type="Proteomes" id="UP000307943"/>
    </source>
</evidence>
<evidence type="ECO:0000313" key="1">
    <source>
        <dbReference type="EMBL" id="TNJ63730.1"/>
    </source>
</evidence>
<organism evidence="1 2">
    <name type="scientific">Paenibacillus hemerocallicola</name>
    <dbReference type="NCBI Taxonomy" id="1172614"/>
    <lineage>
        <taxon>Bacteria</taxon>
        <taxon>Bacillati</taxon>
        <taxon>Bacillota</taxon>
        <taxon>Bacilli</taxon>
        <taxon>Bacillales</taxon>
        <taxon>Paenibacillaceae</taxon>
        <taxon>Paenibacillus</taxon>
    </lineage>
</organism>
<dbReference type="RefSeq" id="WP_139604742.1">
    <property type="nucleotide sequence ID" value="NZ_VDCQ01000038.1"/>
</dbReference>
<name>A0A5C4T4V2_9BACL</name>
<dbReference type="AlphaFoldDB" id="A0A5C4T4V2"/>
<dbReference type="OrthoDB" id="9787283at2"/>
<gene>
    <name evidence="1" type="ORF">FE784_23695</name>
</gene>
<dbReference type="Gene3D" id="3.40.190.10">
    <property type="entry name" value="Periplasmic binding protein-like II"/>
    <property type="match status" value="1"/>
</dbReference>
<accession>A0A5C4T4V2</accession>
<dbReference type="SUPFAM" id="SSF53850">
    <property type="entry name" value="Periplasmic binding protein-like II"/>
    <property type="match status" value="1"/>
</dbReference>
<comment type="caution">
    <text evidence="1">The sequence shown here is derived from an EMBL/GenBank/DDBJ whole genome shotgun (WGS) entry which is preliminary data.</text>
</comment>
<proteinExistence type="predicted"/>
<sequence length="101" mass="11080">MSDQLISINRYKDLIAKGKKLANDDAMANDALHMPVLNTMKTHPELGAGGGSLFMDMVAKVVTGKEEAGRAFDTFVAEWKRRGGDEAIKEATAWYESFNGK</sequence>
<protein>
    <submittedName>
        <fullName evidence="1">Uncharacterized protein</fullName>
    </submittedName>
</protein>